<dbReference type="PRINTS" id="PR00502">
    <property type="entry name" value="NUDIXFAMILY"/>
</dbReference>
<dbReference type="InterPro" id="IPR029119">
    <property type="entry name" value="MutY_C"/>
</dbReference>
<dbReference type="InterPro" id="IPR003651">
    <property type="entry name" value="Endonuclease3_FeS-loop_motif"/>
</dbReference>
<dbReference type="InterPro" id="IPR015797">
    <property type="entry name" value="NUDIX_hydrolase-like_dom_sf"/>
</dbReference>
<dbReference type="InterPro" id="IPR000445">
    <property type="entry name" value="HhH_motif"/>
</dbReference>
<accession>A0A2Z6AV43</accession>
<dbReference type="Gene3D" id="1.10.340.30">
    <property type="entry name" value="Hypothetical protein, domain 2"/>
    <property type="match status" value="1"/>
</dbReference>
<organism evidence="16 17">
    <name type="scientific">Desulfovibrio ferrophilus</name>
    <dbReference type="NCBI Taxonomy" id="241368"/>
    <lineage>
        <taxon>Bacteria</taxon>
        <taxon>Pseudomonadati</taxon>
        <taxon>Thermodesulfobacteriota</taxon>
        <taxon>Desulfovibrionia</taxon>
        <taxon>Desulfovibrionales</taxon>
        <taxon>Desulfovibrionaceae</taxon>
        <taxon>Desulfovibrio</taxon>
    </lineage>
</organism>
<dbReference type="PANTHER" id="PTHR42944:SF1">
    <property type="entry name" value="ADENINE DNA GLYCOSYLASE"/>
    <property type="match status" value="1"/>
</dbReference>
<evidence type="ECO:0000256" key="13">
    <source>
        <dbReference type="ARBA" id="ARBA00023204"/>
    </source>
</evidence>
<keyword evidence="9" id="KW-0227">DNA damage</keyword>
<comment type="function">
    <text evidence="3">Adenine glycosylase active on G-A mispairs. MutY also corrects error-prone DNA synthesis past GO lesions which are due to the oxidatively damaged form of guanine: 7,8-dihydro-8-oxoguanine (8-oxo-dGTP).</text>
</comment>
<dbReference type="InterPro" id="IPR005760">
    <property type="entry name" value="A/G_AdeGlyc_MutY"/>
</dbReference>
<dbReference type="PROSITE" id="PS01155">
    <property type="entry name" value="ENDONUCLEASE_III_2"/>
    <property type="match status" value="1"/>
</dbReference>
<evidence type="ECO:0000256" key="14">
    <source>
        <dbReference type="ARBA" id="ARBA00023295"/>
    </source>
</evidence>
<dbReference type="Pfam" id="PF00730">
    <property type="entry name" value="HhH-GPD"/>
    <property type="match status" value="1"/>
</dbReference>
<dbReference type="PROSITE" id="PS51462">
    <property type="entry name" value="NUDIX"/>
    <property type="match status" value="1"/>
</dbReference>
<evidence type="ECO:0000256" key="4">
    <source>
        <dbReference type="ARBA" id="ARBA00008343"/>
    </source>
</evidence>
<keyword evidence="13" id="KW-0234">DNA repair</keyword>
<evidence type="ECO:0000256" key="5">
    <source>
        <dbReference type="ARBA" id="ARBA00012045"/>
    </source>
</evidence>
<evidence type="ECO:0000256" key="2">
    <source>
        <dbReference type="ARBA" id="ARBA00001966"/>
    </source>
</evidence>
<dbReference type="Proteomes" id="UP000269883">
    <property type="component" value="Chromosome"/>
</dbReference>
<name>A0A2Z6AV43_9BACT</name>
<dbReference type="EMBL" id="AP017378">
    <property type="protein sequence ID" value="BBD07088.1"/>
    <property type="molecule type" value="Genomic_DNA"/>
</dbReference>
<reference evidence="16 17" key="1">
    <citation type="journal article" date="2018" name="Sci. Adv.">
        <title>Multi-heme cytochromes provide a pathway for survival in energy-limited environments.</title>
        <authorList>
            <person name="Deng X."/>
            <person name="Dohmae N."/>
            <person name="Nealson K.H."/>
            <person name="Hashimoto K."/>
            <person name="Okamoto A."/>
        </authorList>
    </citation>
    <scope>NUCLEOTIDE SEQUENCE [LARGE SCALE GENOMIC DNA]</scope>
    <source>
        <strain evidence="16 17">IS5</strain>
    </source>
</reference>
<dbReference type="InterPro" id="IPR020476">
    <property type="entry name" value="Nudix_hydrolase"/>
</dbReference>
<evidence type="ECO:0000313" key="17">
    <source>
        <dbReference type="Proteomes" id="UP000269883"/>
    </source>
</evidence>
<dbReference type="GO" id="GO:0006298">
    <property type="term" value="P:mismatch repair"/>
    <property type="evidence" value="ECO:0007669"/>
    <property type="project" value="TreeGrafter"/>
</dbReference>
<comment type="cofactor">
    <cofactor evidence="2">
        <name>[4Fe-4S] cluster</name>
        <dbReference type="ChEBI" id="CHEBI:49883"/>
    </cofactor>
</comment>
<dbReference type="Gene3D" id="3.90.79.10">
    <property type="entry name" value="Nucleoside Triphosphate Pyrophosphohydrolase"/>
    <property type="match status" value="1"/>
</dbReference>
<dbReference type="GO" id="GO:0006284">
    <property type="term" value="P:base-excision repair"/>
    <property type="evidence" value="ECO:0007669"/>
    <property type="project" value="InterPro"/>
</dbReference>
<dbReference type="InterPro" id="IPR003265">
    <property type="entry name" value="HhH-GPD_domain"/>
</dbReference>
<dbReference type="Pfam" id="PF00633">
    <property type="entry name" value="HHH"/>
    <property type="match status" value="1"/>
</dbReference>
<evidence type="ECO:0000256" key="12">
    <source>
        <dbReference type="ARBA" id="ARBA00023014"/>
    </source>
</evidence>
<gene>
    <name evidence="16" type="ORF">DFE_0362</name>
</gene>
<evidence type="ECO:0000256" key="8">
    <source>
        <dbReference type="ARBA" id="ARBA00022723"/>
    </source>
</evidence>
<dbReference type="SUPFAM" id="SSF55811">
    <property type="entry name" value="Nudix"/>
    <property type="match status" value="1"/>
</dbReference>
<keyword evidence="7" id="KW-0004">4Fe-4S</keyword>
<dbReference type="KEGG" id="dfl:DFE_0362"/>
<dbReference type="EC" id="3.2.2.31" evidence="5"/>
<evidence type="ECO:0000313" key="16">
    <source>
        <dbReference type="EMBL" id="BBD07088.1"/>
    </source>
</evidence>
<comment type="catalytic activity">
    <reaction evidence="1">
        <text>Hydrolyzes free adenine bases from 7,8-dihydro-8-oxoguanine:adenine mismatched double-stranded DNA, leaving an apurinic site.</text>
        <dbReference type="EC" id="3.2.2.31"/>
    </reaction>
</comment>
<evidence type="ECO:0000256" key="11">
    <source>
        <dbReference type="ARBA" id="ARBA00023004"/>
    </source>
</evidence>
<keyword evidence="12" id="KW-0411">Iron-sulfur</keyword>
<dbReference type="InterPro" id="IPR044298">
    <property type="entry name" value="MIG/MutY"/>
</dbReference>
<dbReference type="RefSeq" id="WP_126375989.1">
    <property type="nucleotide sequence ID" value="NZ_AP017378.1"/>
</dbReference>
<evidence type="ECO:0000256" key="9">
    <source>
        <dbReference type="ARBA" id="ARBA00022763"/>
    </source>
</evidence>
<evidence type="ECO:0000256" key="6">
    <source>
        <dbReference type="ARBA" id="ARBA00022023"/>
    </source>
</evidence>
<dbReference type="InterPro" id="IPR023170">
    <property type="entry name" value="HhH_base_excis_C"/>
</dbReference>
<dbReference type="NCBIfam" id="TIGR01084">
    <property type="entry name" value="mutY"/>
    <property type="match status" value="1"/>
</dbReference>
<dbReference type="AlphaFoldDB" id="A0A2Z6AV43"/>
<dbReference type="GO" id="GO:0034039">
    <property type="term" value="F:8-oxo-7,8-dihydroguanine DNA N-glycosylase activity"/>
    <property type="evidence" value="ECO:0007669"/>
    <property type="project" value="TreeGrafter"/>
</dbReference>
<proteinExistence type="inferred from homology"/>
<dbReference type="InterPro" id="IPR011257">
    <property type="entry name" value="DNA_glycosylase"/>
</dbReference>
<sequence>MTIPHDTIITSAHKAFAPALLHWFKDNARPLPWRESYDPYHVWISEIMLQQTQMERGVAYFERWTRELPSPSAVAQANEDDILKLWEGLGYYNRARNLMRAAQIMVDSHDGWVPEDKATLLALPGIGPYTAAAILSIAYEQDEPLVDGNVARVLARVFDLDAPVGETATQKALWALAAELLPAGQARNFNQGLMELGALVCKPRTPVCANCPLAELCEARRLGITEHRPVPGKKVDITPLSIATGVLINKGRIFIQRRHEDDVWGGLWEFPGGGVEEGETPEQAVVREYAEETGFEVVAQNPIRIIKHGYTRFRVTLHCFFLAAVNGLGPPALTAATAHKWATLEELDDHAFPAGHRKLIDALAEDERFHKLLTHSPNTP</sequence>
<evidence type="ECO:0000256" key="3">
    <source>
        <dbReference type="ARBA" id="ARBA00002933"/>
    </source>
</evidence>
<evidence type="ECO:0000259" key="15">
    <source>
        <dbReference type="PROSITE" id="PS51462"/>
    </source>
</evidence>
<dbReference type="CDD" id="cd00056">
    <property type="entry name" value="ENDO3c"/>
    <property type="match status" value="1"/>
</dbReference>
<dbReference type="SUPFAM" id="SSF48150">
    <property type="entry name" value="DNA-glycosylase"/>
    <property type="match status" value="1"/>
</dbReference>
<dbReference type="GO" id="GO:0046872">
    <property type="term" value="F:metal ion binding"/>
    <property type="evidence" value="ECO:0007669"/>
    <property type="project" value="UniProtKB-KW"/>
</dbReference>
<comment type="similarity">
    <text evidence="4">Belongs to the Nth/MutY family.</text>
</comment>
<keyword evidence="8" id="KW-0479">Metal-binding</keyword>
<dbReference type="PANTHER" id="PTHR42944">
    <property type="entry name" value="ADENINE DNA GLYCOSYLASE"/>
    <property type="match status" value="1"/>
</dbReference>
<evidence type="ECO:0000256" key="7">
    <source>
        <dbReference type="ARBA" id="ARBA00022485"/>
    </source>
</evidence>
<dbReference type="Pfam" id="PF14815">
    <property type="entry name" value="NUDIX_4"/>
    <property type="match status" value="1"/>
</dbReference>
<keyword evidence="17" id="KW-1185">Reference proteome</keyword>
<dbReference type="InterPro" id="IPR004036">
    <property type="entry name" value="Endonuclease-III-like_CS2"/>
</dbReference>
<dbReference type="Gene3D" id="1.10.1670.10">
    <property type="entry name" value="Helix-hairpin-Helix base-excision DNA repair enzymes (C-terminal)"/>
    <property type="match status" value="1"/>
</dbReference>
<dbReference type="CDD" id="cd03425">
    <property type="entry name" value="NUDIX_MutT_NudA_like"/>
    <property type="match status" value="1"/>
</dbReference>
<feature type="domain" description="Nudix hydrolase" evidence="15">
    <location>
        <begin position="238"/>
        <end position="365"/>
    </location>
</feature>
<dbReference type="InterPro" id="IPR000086">
    <property type="entry name" value="NUDIX_hydrolase_dom"/>
</dbReference>
<dbReference type="GO" id="GO:0032357">
    <property type="term" value="F:oxidized purine DNA binding"/>
    <property type="evidence" value="ECO:0007669"/>
    <property type="project" value="TreeGrafter"/>
</dbReference>
<dbReference type="GO" id="GO:0000701">
    <property type="term" value="F:purine-specific mismatch base pair DNA N-glycosylase activity"/>
    <property type="evidence" value="ECO:0007669"/>
    <property type="project" value="UniProtKB-EC"/>
</dbReference>
<keyword evidence="10" id="KW-0378">Hydrolase</keyword>
<dbReference type="FunFam" id="1.10.340.30:FF:000002">
    <property type="entry name" value="Adenine DNA glycosylase"/>
    <property type="match status" value="1"/>
</dbReference>
<dbReference type="GO" id="GO:0051539">
    <property type="term" value="F:4 iron, 4 sulfur cluster binding"/>
    <property type="evidence" value="ECO:0007669"/>
    <property type="project" value="UniProtKB-KW"/>
</dbReference>
<dbReference type="GO" id="GO:0035485">
    <property type="term" value="F:adenine/guanine mispair binding"/>
    <property type="evidence" value="ECO:0007669"/>
    <property type="project" value="TreeGrafter"/>
</dbReference>
<protein>
    <recommendedName>
        <fullName evidence="6">Adenine DNA glycosylase</fullName>
        <ecNumber evidence="5">3.2.2.31</ecNumber>
    </recommendedName>
</protein>
<dbReference type="OrthoDB" id="9802365at2"/>
<dbReference type="SMART" id="SM00478">
    <property type="entry name" value="ENDO3c"/>
    <property type="match status" value="1"/>
</dbReference>
<keyword evidence="14" id="KW-0326">Glycosidase</keyword>
<dbReference type="SMART" id="SM00525">
    <property type="entry name" value="FES"/>
    <property type="match status" value="1"/>
</dbReference>
<evidence type="ECO:0000256" key="10">
    <source>
        <dbReference type="ARBA" id="ARBA00022801"/>
    </source>
</evidence>
<keyword evidence="11" id="KW-0408">Iron</keyword>
<evidence type="ECO:0000256" key="1">
    <source>
        <dbReference type="ARBA" id="ARBA00000843"/>
    </source>
</evidence>